<dbReference type="PROSITE" id="PS50863">
    <property type="entry name" value="B3"/>
    <property type="match status" value="2"/>
</dbReference>
<feature type="compositionally biased region" description="Basic and acidic residues" evidence="6">
    <location>
        <begin position="119"/>
        <end position="130"/>
    </location>
</feature>
<evidence type="ECO:0000256" key="6">
    <source>
        <dbReference type="SAM" id="MobiDB-lite"/>
    </source>
</evidence>
<dbReference type="InterPro" id="IPR003340">
    <property type="entry name" value="B3_DNA-bd"/>
</dbReference>
<evidence type="ECO:0000256" key="3">
    <source>
        <dbReference type="ARBA" id="ARBA00023125"/>
    </source>
</evidence>
<evidence type="ECO:0000259" key="7">
    <source>
        <dbReference type="PROSITE" id="PS50863"/>
    </source>
</evidence>
<keyword evidence="4" id="KW-0804">Transcription</keyword>
<gene>
    <name evidence="8" type="ORF">LTRI10_LOCUS48522</name>
</gene>
<organism evidence="8 9">
    <name type="scientific">Linum trigynum</name>
    <dbReference type="NCBI Taxonomy" id="586398"/>
    <lineage>
        <taxon>Eukaryota</taxon>
        <taxon>Viridiplantae</taxon>
        <taxon>Streptophyta</taxon>
        <taxon>Embryophyta</taxon>
        <taxon>Tracheophyta</taxon>
        <taxon>Spermatophyta</taxon>
        <taxon>Magnoliopsida</taxon>
        <taxon>eudicotyledons</taxon>
        <taxon>Gunneridae</taxon>
        <taxon>Pentapetalae</taxon>
        <taxon>rosids</taxon>
        <taxon>fabids</taxon>
        <taxon>Malpighiales</taxon>
        <taxon>Linaceae</taxon>
        <taxon>Linum</taxon>
    </lineage>
</organism>
<name>A0AAV2GE24_9ROSI</name>
<reference evidence="8 9" key="1">
    <citation type="submission" date="2024-04" db="EMBL/GenBank/DDBJ databases">
        <authorList>
            <person name="Fracassetti M."/>
        </authorList>
    </citation>
    <scope>NUCLEOTIDE SEQUENCE [LARGE SCALE GENOMIC DNA]</scope>
</reference>
<feature type="domain" description="TF-B3" evidence="7">
    <location>
        <begin position="213"/>
        <end position="312"/>
    </location>
</feature>
<evidence type="ECO:0000256" key="5">
    <source>
        <dbReference type="ARBA" id="ARBA00023242"/>
    </source>
</evidence>
<keyword evidence="2" id="KW-0805">Transcription regulation</keyword>
<dbReference type="SMART" id="SM01019">
    <property type="entry name" value="B3"/>
    <property type="match status" value="2"/>
</dbReference>
<dbReference type="Pfam" id="PF02362">
    <property type="entry name" value="B3"/>
    <property type="match status" value="2"/>
</dbReference>
<dbReference type="AlphaFoldDB" id="A0AAV2GE24"/>
<evidence type="ECO:0000313" key="9">
    <source>
        <dbReference type="Proteomes" id="UP001497516"/>
    </source>
</evidence>
<dbReference type="PANTHER" id="PTHR31920">
    <property type="entry name" value="B3 DOMAIN-CONTAINING"/>
    <property type="match status" value="1"/>
</dbReference>
<proteinExistence type="predicted"/>
<comment type="subcellular location">
    <subcellularLocation>
        <location evidence="1">Nucleus</location>
    </subcellularLocation>
</comment>
<accession>A0AAV2GE24</accession>
<feature type="region of interest" description="Disordered" evidence="6">
    <location>
        <begin position="119"/>
        <end position="182"/>
    </location>
</feature>
<dbReference type="Proteomes" id="UP001497516">
    <property type="component" value="Chromosome 8"/>
</dbReference>
<sequence length="312" mass="34983">MAYFLKHLTEETMALKKLLIPPEFISNCGRANLTNPLVLEPTVGDPPQVEVELYEDARGFWLRNGWQEFADRYSLTHGHYLLFEYKSFSRFKLVMFGANGVDVMCPASSFHNVGSNRNQEFREAEQDGEARGSPVAGSGGGQPARPRFAENAKQKAFMATRKGRTADGGQSGKRNQFGKDKAETSYIPAKAEHVEGMPEPGRGNTSTSSISPSFFITINQTNMNKYYAYLPTDFVFKHMKLENSTVMVYSDDGTGAWLLSFVFNQRSKSERGRGTFCGGWSAFCEDNSLKSGDICRFKLISRDEMEVTIERN</sequence>
<keyword evidence="9" id="KW-1185">Reference proteome</keyword>
<dbReference type="GO" id="GO:0005634">
    <property type="term" value="C:nucleus"/>
    <property type="evidence" value="ECO:0007669"/>
    <property type="project" value="UniProtKB-SubCell"/>
</dbReference>
<dbReference type="PANTHER" id="PTHR31920:SF108">
    <property type="entry name" value="B3 DOMAIN-CONTAINING TRANSCRIPTION FACTOR VRN1-LIKE"/>
    <property type="match status" value="1"/>
</dbReference>
<dbReference type="EMBL" id="OZ034821">
    <property type="protein sequence ID" value="CAL1408971.1"/>
    <property type="molecule type" value="Genomic_DNA"/>
</dbReference>
<dbReference type="CDD" id="cd10017">
    <property type="entry name" value="B3_DNA"/>
    <property type="match status" value="2"/>
</dbReference>
<dbReference type="GO" id="GO:0003677">
    <property type="term" value="F:DNA binding"/>
    <property type="evidence" value="ECO:0007669"/>
    <property type="project" value="UniProtKB-KW"/>
</dbReference>
<evidence type="ECO:0000256" key="2">
    <source>
        <dbReference type="ARBA" id="ARBA00023015"/>
    </source>
</evidence>
<keyword evidence="5" id="KW-0539">Nucleus</keyword>
<dbReference type="InterPro" id="IPR050655">
    <property type="entry name" value="Plant_B3_domain"/>
</dbReference>
<evidence type="ECO:0000256" key="4">
    <source>
        <dbReference type="ARBA" id="ARBA00023163"/>
    </source>
</evidence>
<dbReference type="Gene3D" id="2.40.330.10">
    <property type="entry name" value="DNA-binding pseudobarrel domain"/>
    <property type="match status" value="2"/>
</dbReference>
<protein>
    <recommendedName>
        <fullName evidence="7">TF-B3 domain-containing protein</fullName>
    </recommendedName>
</protein>
<evidence type="ECO:0000256" key="1">
    <source>
        <dbReference type="ARBA" id="ARBA00004123"/>
    </source>
</evidence>
<evidence type="ECO:0000313" key="8">
    <source>
        <dbReference type="EMBL" id="CAL1408971.1"/>
    </source>
</evidence>
<feature type="domain" description="TF-B3" evidence="7">
    <location>
        <begin position="3"/>
        <end position="99"/>
    </location>
</feature>
<dbReference type="InterPro" id="IPR015300">
    <property type="entry name" value="DNA-bd_pseudobarrel_sf"/>
</dbReference>
<keyword evidence="3" id="KW-0238">DNA-binding</keyword>
<dbReference type="SUPFAM" id="SSF101936">
    <property type="entry name" value="DNA-binding pseudobarrel domain"/>
    <property type="match status" value="2"/>
</dbReference>